<dbReference type="RefSeq" id="WP_259315238.1">
    <property type="nucleotide sequence ID" value="NZ_CP087164.1"/>
</dbReference>
<dbReference type="InterPro" id="IPR001451">
    <property type="entry name" value="Hexapep"/>
</dbReference>
<proteinExistence type="predicted"/>
<dbReference type="InterPro" id="IPR011004">
    <property type="entry name" value="Trimer_LpxA-like_sf"/>
</dbReference>
<dbReference type="PANTHER" id="PTHR13061:SF29">
    <property type="entry name" value="GAMMA CARBONIC ANHYDRASE-LIKE 1, MITOCHONDRIAL-RELATED"/>
    <property type="match status" value="1"/>
</dbReference>
<name>A0A9E6XW73_9ACTN</name>
<sequence length="177" mass="18384">MAHLIEFEGASPTIGEDVYLAPTAVLIGDVHVGDRSSIWFGAVLRGDNSEIRIGARTSVQDNVVVHCARDLPTVVGDDVVVGHGALLEGCVIEDGALVGMGAIALQRSRLGRRALLAAGAVLGEGTKIGDEMLAAGIPATEKKRLSGSALGWVDGGADEYVRLRARYLSASAELIPD</sequence>
<organism evidence="1 2">
    <name type="scientific">Capillimicrobium parvum</name>
    <dbReference type="NCBI Taxonomy" id="2884022"/>
    <lineage>
        <taxon>Bacteria</taxon>
        <taxon>Bacillati</taxon>
        <taxon>Actinomycetota</taxon>
        <taxon>Thermoleophilia</taxon>
        <taxon>Solirubrobacterales</taxon>
        <taxon>Capillimicrobiaceae</taxon>
        <taxon>Capillimicrobium</taxon>
    </lineage>
</organism>
<dbReference type="SUPFAM" id="SSF51161">
    <property type="entry name" value="Trimeric LpxA-like enzymes"/>
    <property type="match status" value="1"/>
</dbReference>
<dbReference type="PANTHER" id="PTHR13061">
    <property type="entry name" value="DYNACTIN SUBUNIT P25"/>
    <property type="match status" value="1"/>
</dbReference>
<dbReference type="Gene3D" id="2.160.10.10">
    <property type="entry name" value="Hexapeptide repeat proteins"/>
    <property type="match status" value="1"/>
</dbReference>
<dbReference type="InterPro" id="IPR050484">
    <property type="entry name" value="Transf_Hexapept/Carb_Anhydrase"/>
</dbReference>
<dbReference type="AlphaFoldDB" id="A0A9E6XW73"/>
<dbReference type="EMBL" id="CP087164">
    <property type="protein sequence ID" value="UGS35555.1"/>
    <property type="molecule type" value="Genomic_DNA"/>
</dbReference>
<dbReference type="InterPro" id="IPR047324">
    <property type="entry name" value="LbH_gamma_CA-like"/>
</dbReference>
<reference evidence="1" key="1">
    <citation type="journal article" date="2022" name="Int. J. Syst. Evol. Microbiol.">
        <title>Pseudomonas aegrilactucae sp. nov. and Pseudomonas morbosilactucae sp. nov., pathogens causing bacterial rot of lettuce in Japan.</title>
        <authorList>
            <person name="Sawada H."/>
            <person name="Fujikawa T."/>
            <person name="Satou M."/>
        </authorList>
    </citation>
    <scope>NUCLEOTIDE SEQUENCE</scope>
    <source>
        <strain evidence="1">0166_1</strain>
    </source>
</reference>
<dbReference type="Pfam" id="PF00132">
    <property type="entry name" value="Hexapep"/>
    <property type="match status" value="1"/>
</dbReference>
<dbReference type="CDD" id="cd04645">
    <property type="entry name" value="LbH_gamma_CA_like"/>
    <property type="match status" value="1"/>
</dbReference>
<dbReference type="KEGG" id="sbae:DSM104329_01948"/>
<dbReference type="Proteomes" id="UP001162834">
    <property type="component" value="Chromosome"/>
</dbReference>
<keyword evidence="2" id="KW-1185">Reference proteome</keyword>
<gene>
    <name evidence="1" type="primary">yrdA</name>
    <name evidence="1" type="ORF">DSM104329_01948</name>
</gene>
<evidence type="ECO:0000313" key="1">
    <source>
        <dbReference type="EMBL" id="UGS35555.1"/>
    </source>
</evidence>
<accession>A0A9E6XW73</accession>
<evidence type="ECO:0000313" key="2">
    <source>
        <dbReference type="Proteomes" id="UP001162834"/>
    </source>
</evidence>
<protein>
    <submittedName>
        <fullName evidence="1">Protein YrdA</fullName>
    </submittedName>
</protein>